<dbReference type="Gene3D" id="3.90.550.10">
    <property type="entry name" value="Spore Coat Polysaccharide Biosynthesis Protein SpsA, Chain A"/>
    <property type="match status" value="1"/>
</dbReference>
<dbReference type="OrthoDB" id="9785185at2"/>
<accession>A0A4R3NC97</accession>
<dbReference type="GO" id="GO:0016758">
    <property type="term" value="F:hexosyltransferase activity"/>
    <property type="evidence" value="ECO:0007669"/>
    <property type="project" value="UniProtKB-ARBA"/>
</dbReference>
<reference evidence="3 4" key="1">
    <citation type="submission" date="2019-03" db="EMBL/GenBank/DDBJ databases">
        <title>Genomic Encyclopedia of Type Strains, Phase IV (KMG-IV): sequencing the most valuable type-strain genomes for metagenomic binning, comparative biology and taxonomic classification.</title>
        <authorList>
            <person name="Goeker M."/>
        </authorList>
    </citation>
    <scope>NUCLEOTIDE SEQUENCE [LARGE SCALE GENOMIC DNA]</scope>
    <source>
        <strain evidence="3 4">DSM 25894</strain>
    </source>
</reference>
<protein>
    <submittedName>
        <fullName evidence="3">Glycosyltransferase involved in cell wall biosynthesis</fullName>
    </submittedName>
</protein>
<gene>
    <name evidence="3" type="ORF">EDD68_102160</name>
</gene>
<comment type="caution">
    <text evidence="3">The sequence shown here is derived from an EMBL/GenBank/DDBJ whole genome shotgun (WGS) entry which is preliminary data.</text>
</comment>
<proteinExistence type="inferred from homology"/>
<evidence type="ECO:0000259" key="2">
    <source>
        <dbReference type="Pfam" id="PF00535"/>
    </source>
</evidence>
<dbReference type="AlphaFoldDB" id="A0A4R3NC97"/>
<dbReference type="PANTHER" id="PTHR22916:SF3">
    <property type="entry name" value="UDP-GLCNAC:BETAGAL BETA-1,3-N-ACETYLGLUCOSAMINYLTRANSFERASE-LIKE PROTEIN 1"/>
    <property type="match status" value="1"/>
</dbReference>
<sequence>MRNKDENDKDLVSVIIPAYNCEKFIGSAIESVISQTYNNWEAIVIDDCSTDRTGEIIKSYLKKEPRIRYFRLDKNSGAAAARNKAIELANGKYLAFLDSDDIWHPEKLSRQITFMKQNGYNFTCTSYSKVGENGNDLNRIVEAKAKSDYEGLLKHCPGNSTVIYNAEVLGKFEIPNIKKRNDYILWLQIIKEEKYIYGLKEVLASHRERDNSISSNKISLVSYHWKIYREYEHLSLVKSMSLLIYWILKAIIKIK</sequence>
<dbReference type="InterPro" id="IPR029044">
    <property type="entry name" value="Nucleotide-diphossugar_trans"/>
</dbReference>
<comment type="similarity">
    <text evidence="1">Belongs to the glycosyltransferase 2 family.</text>
</comment>
<keyword evidence="4" id="KW-1185">Reference proteome</keyword>
<dbReference type="Proteomes" id="UP000294650">
    <property type="component" value="Unassembled WGS sequence"/>
</dbReference>
<name>A0A4R3NC97_9BACI</name>
<keyword evidence="3" id="KW-0808">Transferase</keyword>
<feature type="domain" description="Glycosyltransferase 2-like" evidence="2">
    <location>
        <begin position="13"/>
        <end position="140"/>
    </location>
</feature>
<dbReference type="RefSeq" id="WP_132370814.1">
    <property type="nucleotide sequence ID" value="NZ_SMAN01000002.1"/>
</dbReference>
<evidence type="ECO:0000313" key="4">
    <source>
        <dbReference type="Proteomes" id="UP000294650"/>
    </source>
</evidence>
<dbReference type="Pfam" id="PF00535">
    <property type="entry name" value="Glycos_transf_2"/>
    <property type="match status" value="1"/>
</dbReference>
<organism evidence="3 4">
    <name type="scientific">Melghiribacillus thermohalophilus</name>
    <dbReference type="NCBI Taxonomy" id="1324956"/>
    <lineage>
        <taxon>Bacteria</taxon>
        <taxon>Bacillati</taxon>
        <taxon>Bacillota</taxon>
        <taxon>Bacilli</taxon>
        <taxon>Bacillales</taxon>
        <taxon>Bacillaceae</taxon>
        <taxon>Melghiribacillus</taxon>
    </lineage>
</organism>
<evidence type="ECO:0000256" key="1">
    <source>
        <dbReference type="ARBA" id="ARBA00006739"/>
    </source>
</evidence>
<dbReference type="InterPro" id="IPR001173">
    <property type="entry name" value="Glyco_trans_2-like"/>
</dbReference>
<dbReference type="SUPFAM" id="SSF53448">
    <property type="entry name" value="Nucleotide-diphospho-sugar transferases"/>
    <property type="match status" value="1"/>
</dbReference>
<evidence type="ECO:0000313" key="3">
    <source>
        <dbReference type="EMBL" id="TCT26458.1"/>
    </source>
</evidence>
<dbReference type="PANTHER" id="PTHR22916">
    <property type="entry name" value="GLYCOSYLTRANSFERASE"/>
    <property type="match status" value="1"/>
</dbReference>
<dbReference type="EMBL" id="SMAN01000002">
    <property type="protein sequence ID" value="TCT26458.1"/>
    <property type="molecule type" value="Genomic_DNA"/>
</dbReference>
<dbReference type="CDD" id="cd00761">
    <property type="entry name" value="Glyco_tranf_GTA_type"/>
    <property type="match status" value="1"/>
</dbReference>